<keyword evidence="4" id="KW-0378">Hydrolase</keyword>
<proteinExistence type="inferred from homology"/>
<keyword evidence="10" id="KW-1185">Reference proteome</keyword>
<feature type="domain" description="Peptidase M16 N-terminal" evidence="8">
    <location>
        <begin position="27"/>
        <end position="118"/>
    </location>
</feature>
<organism evidence="9 10">
    <name type="scientific">Prorocentrum cordatum</name>
    <dbReference type="NCBI Taxonomy" id="2364126"/>
    <lineage>
        <taxon>Eukaryota</taxon>
        <taxon>Sar</taxon>
        <taxon>Alveolata</taxon>
        <taxon>Dinophyceae</taxon>
        <taxon>Prorocentrales</taxon>
        <taxon>Prorocentraceae</taxon>
        <taxon>Prorocentrum</taxon>
    </lineage>
</organism>
<dbReference type="Proteomes" id="UP001189429">
    <property type="component" value="Unassembled WGS sequence"/>
</dbReference>
<evidence type="ECO:0000256" key="4">
    <source>
        <dbReference type="ARBA" id="ARBA00022801"/>
    </source>
</evidence>
<comment type="caution">
    <text evidence="9">The sequence shown here is derived from an EMBL/GenBank/DDBJ whole genome shotgun (WGS) entry which is preliminary data.</text>
</comment>
<evidence type="ECO:0000256" key="1">
    <source>
        <dbReference type="ARBA" id="ARBA00007261"/>
    </source>
</evidence>
<dbReference type="InterPro" id="IPR011765">
    <property type="entry name" value="Pept_M16_N"/>
</dbReference>
<dbReference type="InterPro" id="IPR001431">
    <property type="entry name" value="Pept_M16_Zn_BS"/>
</dbReference>
<comment type="similarity">
    <text evidence="1">Belongs to the peptidase M16 family.</text>
</comment>
<dbReference type="InterPro" id="IPR011249">
    <property type="entry name" value="Metalloenz_LuxS/M16"/>
</dbReference>
<keyword evidence="3" id="KW-0479">Metal-binding</keyword>
<dbReference type="InterPro" id="IPR050626">
    <property type="entry name" value="Peptidase_M16"/>
</dbReference>
<dbReference type="PANTHER" id="PTHR43690:SF18">
    <property type="entry name" value="INSULIN-DEGRADING ENZYME-RELATED"/>
    <property type="match status" value="1"/>
</dbReference>
<accession>A0ABN9RDX6</accession>
<evidence type="ECO:0000256" key="2">
    <source>
        <dbReference type="ARBA" id="ARBA00022670"/>
    </source>
</evidence>
<dbReference type="EMBL" id="CAUYUJ010006224">
    <property type="protein sequence ID" value="CAK0816543.1"/>
    <property type="molecule type" value="Genomic_DNA"/>
</dbReference>
<dbReference type="Gene3D" id="3.30.830.10">
    <property type="entry name" value="Metalloenzyme, LuxS/M16 peptidase-like"/>
    <property type="match status" value="1"/>
</dbReference>
<gene>
    <name evidence="9" type="ORF">PCOR1329_LOCUS19477</name>
</gene>
<name>A0ABN9RDX6_9DINO</name>
<evidence type="ECO:0000256" key="3">
    <source>
        <dbReference type="ARBA" id="ARBA00022723"/>
    </source>
</evidence>
<evidence type="ECO:0000259" key="8">
    <source>
        <dbReference type="Pfam" id="PF00675"/>
    </source>
</evidence>
<sequence>MAAVTVAKPETHRREYAYVQLPNNLRAIIASDPACDKAGAALTVNVGMCYERKDLPGLAHFLEHMLFTGTKKYPKESEYSEYIKQNGGMTNANTACYVTNYMFEVKPECLEGIVPSLARGCQLCARPELEGRDASTGYLAGGLEQSRCVHDDPPDMQRPETNQDGLWGPLPSPWTVEGSGLREPRIERIRTSTVWTRVLDWHADTY</sequence>
<protein>
    <recommendedName>
        <fullName evidence="8">Peptidase M16 N-terminal domain-containing protein</fullName>
    </recommendedName>
</protein>
<dbReference type="Pfam" id="PF00675">
    <property type="entry name" value="Peptidase_M16"/>
    <property type="match status" value="1"/>
</dbReference>
<evidence type="ECO:0000256" key="7">
    <source>
        <dbReference type="SAM" id="MobiDB-lite"/>
    </source>
</evidence>
<dbReference type="SUPFAM" id="SSF63411">
    <property type="entry name" value="LuxS/MPP-like metallohydrolase"/>
    <property type="match status" value="1"/>
</dbReference>
<keyword evidence="2" id="KW-0645">Protease</keyword>
<keyword evidence="5" id="KW-0862">Zinc</keyword>
<evidence type="ECO:0000313" key="10">
    <source>
        <dbReference type="Proteomes" id="UP001189429"/>
    </source>
</evidence>
<reference evidence="9" key="1">
    <citation type="submission" date="2023-10" db="EMBL/GenBank/DDBJ databases">
        <authorList>
            <person name="Chen Y."/>
            <person name="Shah S."/>
            <person name="Dougan E. K."/>
            <person name="Thang M."/>
            <person name="Chan C."/>
        </authorList>
    </citation>
    <scope>NUCLEOTIDE SEQUENCE [LARGE SCALE GENOMIC DNA]</scope>
</reference>
<dbReference type="PANTHER" id="PTHR43690">
    <property type="entry name" value="NARDILYSIN"/>
    <property type="match status" value="1"/>
</dbReference>
<evidence type="ECO:0000256" key="6">
    <source>
        <dbReference type="ARBA" id="ARBA00023049"/>
    </source>
</evidence>
<evidence type="ECO:0000256" key="5">
    <source>
        <dbReference type="ARBA" id="ARBA00022833"/>
    </source>
</evidence>
<dbReference type="PROSITE" id="PS00143">
    <property type="entry name" value="INSULINASE"/>
    <property type="match status" value="1"/>
</dbReference>
<evidence type="ECO:0000313" key="9">
    <source>
        <dbReference type="EMBL" id="CAK0816543.1"/>
    </source>
</evidence>
<keyword evidence="6" id="KW-0482">Metalloprotease</keyword>
<feature type="region of interest" description="Disordered" evidence="7">
    <location>
        <begin position="150"/>
        <end position="171"/>
    </location>
</feature>